<reference evidence="2" key="1">
    <citation type="submission" date="2023-07" db="EMBL/GenBank/DDBJ databases">
        <title>Black Yeasts Isolated from many extreme environments.</title>
        <authorList>
            <person name="Coleine C."/>
            <person name="Stajich J.E."/>
            <person name="Selbmann L."/>
        </authorList>
    </citation>
    <scope>NUCLEOTIDE SEQUENCE</scope>
    <source>
        <strain evidence="2">CCFEE 5485</strain>
    </source>
</reference>
<gene>
    <name evidence="2" type="ORF">LTR78_003532</name>
</gene>
<evidence type="ECO:0000313" key="2">
    <source>
        <dbReference type="EMBL" id="KAK3676755.1"/>
    </source>
</evidence>
<organism evidence="2 3">
    <name type="scientific">Recurvomyces mirabilis</name>
    <dbReference type="NCBI Taxonomy" id="574656"/>
    <lineage>
        <taxon>Eukaryota</taxon>
        <taxon>Fungi</taxon>
        <taxon>Dikarya</taxon>
        <taxon>Ascomycota</taxon>
        <taxon>Pezizomycotina</taxon>
        <taxon>Dothideomycetes</taxon>
        <taxon>Dothideomycetidae</taxon>
        <taxon>Mycosphaerellales</taxon>
        <taxon>Teratosphaeriaceae</taxon>
        <taxon>Recurvomyces</taxon>
    </lineage>
</organism>
<dbReference type="Proteomes" id="UP001274830">
    <property type="component" value="Unassembled WGS sequence"/>
</dbReference>
<name>A0AAE0WS27_9PEZI</name>
<feature type="region of interest" description="Disordered" evidence="1">
    <location>
        <begin position="245"/>
        <end position="278"/>
    </location>
</feature>
<proteinExistence type="predicted"/>
<evidence type="ECO:0008006" key="4">
    <source>
        <dbReference type="Google" id="ProtNLM"/>
    </source>
</evidence>
<dbReference type="PANTHER" id="PTHR12905:SF0">
    <property type="entry name" value="CALCINEURIN-LIKE PHOSPHOESTERASE DOMAIN-CONTAINING PROTEIN"/>
    <property type="match status" value="1"/>
</dbReference>
<keyword evidence="3" id="KW-1185">Reference proteome</keyword>
<dbReference type="PANTHER" id="PTHR12905">
    <property type="entry name" value="METALLOPHOSPHOESTERASE"/>
    <property type="match status" value="1"/>
</dbReference>
<accession>A0AAE0WS27</accession>
<sequence>MAVPKIPRSFLILSETHNHVLNPSLTYPLDQPLPKVDVLLHCGDLTKVGATSAFKAALKMLAHFDAELKLVIAGNRDLDLDAAYVDNPSEYEENVEIMTGPLAKAAGVTYLTEGTYRFTLSSGAKFSIFAPPFTPAFGDYAFGYQRGEGRWRIPEGVGCCYDAWASVWDSGSCQRRAFGLRDAGSSDREGKAVGYGFQVKEWQDEKPGAHESRSIQISKAGTDAEPERFEIVGGRSTLMINAAIMHKPAEDESENNTERPRPEPSNAPWLVHIPLDRA</sequence>
<evidence type="ECO:0000313" key="3">
    <source>
        <dbReference type="Proteomes" id="UP001274830"/>
    </source>
</evidence>
<dbReference type="AlphaFoldDB" id="A0AAE0WS27"/>
<dbReference type="EMBL" id="JAUTXT010000009">
    <property type="protein sequence ID" value="KAK3676755.1"/>
    <property type="molecule type" value="Genomic_DNA"/>
</dbReference>
<dbReference type="SUPFAM" id="SSF56300">
    <property type="entry name" value="Metallo-dependent phosphatases"/>
    <property type="match status" value="1"/>
</dbReference>
<comment type="caution">
    <text evidence="2">The sequence shown here is derived from an EMBL/GenBank/DDBJ whole genome shotgun (WGS) entry which is preliminary data.</text>
</comment>
<dbReference type="InterPro" id="IPR029052">
    <property type="entry name" value="Metallo-depent_PP-like"/>
</dbReference>
<protein>
    <recommendedName>
        <fullName evidence="4">Calcineurin-like phosphoesterase domain-containing protein</fullName>
    </recommendedName>
</protein>
<dbReference type="Gene3D" id="3.60.21.10">
    <property type="match status" value="1"/>
</dbReference>
<evidence type="ECO:0000256" key="1">
    <source>
        <dbReference type="SAM" id="MobiDB-lite"/>
    </source>
</evidence>
<dbReference type="InterPro" id="IPR051693">
    <property type="entry name" value="UPF0046_metallophosphoest"/>
</dbReference>